<keyword evidence="10" id="KW-0675">Receptor</keyword>
<feature type="transmembrane region" description="Helical" evidence="7">
    <location>
        <begin position="689"/>
        <end position="710"/>
    </location>
</feature>
<keyword evidence="11" id="KW-1185">Reference proteome</keyword>
<evidence type="ECO:0000256" key="6">
    <source>
        <dbReference type="SAM" id="MobiDB-lite"/>
    </source>
</evidence>
<sequence length="839" mass="92498">MVEARPLIMPPIVSQQAAGQTCYCGQGYGGENCAGTKGNEQEYTLCRDQKLGGQGNQLILDFAMLGLLPWDIIDPQEGCPSPDVKPPDDSDGCLVPSGTATLRYWCQGKTECKPSIAFLKDLGPDSCLFDEGDSLPMWLYLRYREDTTNSVTECRQGGTYDPSTRTCYTVTSLPGGWHDQRAACRRQGGEMFWDVVGSDFATFLSQLVADTGRNITELWAMGQSLSGARPVLNLTSEAYPADMDNCVSLTEAPCSRSANKHTVCALPPWPSQVIPNCPEVTFEQFDLTFPETKPGKTVSQPCGAGYTGSASYLCGVDGQWSSQYPDLSGCHSEKINTDDAKNRLDNGTEPVSDIVSDLATNVTEQTSQNKPLTSGDVINSVQLLPQMVSAQQAQLSGQADQDKEVVSQYVNNITYLVAELTRQEESWHSMPRANRSLTSSTLQTNVEQSAYLLAPYLNDTHADFNYDTIRVRTGRYTSLEGNLEYRTQQGSTVTLPDEVGRFNDSGNTTIVFVEYGNMDCLLQSQECRTPDQWYAQENLEFPEFVNSPVISASVDNVSVEFNSSSVTLRFQTRLSARQFNLSNVQCVFWNNSISRWSDNGCRVGAVTNDSVECFCDHLTSFATLMDINGIIQEGSPLDLVLGWLTTLGCVLSLLCLAACLLVFTAVPALRRDPSLHGYRQAIMSQRLAIHRNLCICLFAAEFILLVGQWISVCWLSVENGLIWAFAGPVLVVLTNRVGITDIDLTARPNVGVQRHRSMDKVSPFPDPSERDQEREERPGRLDRAGDAVLRVVTRIRADVSRYSLKRVHEEDNATPSPGDHETLRKLESTDPAVVGRGGW</sequence>
<evidence type="ECO:0000313" key="10">
    <source>
        <dbReference type="EMBL" id="KAF0304087.1"/>
    </source>
</evidence>
<keyword evidence="2 7" id="KW-0812">Transmembrane</keyword>
<protein>
    <submittedName>
        <fullName evidence="10">Adhesion G protein-coupled receptor L3</fullName>
    </submittedName>
</protein>
<dbReference type="Proteomes" id="UP000440578">
    <property type="component" value="Unassembled WGS sequence"/>
</dbReference>
<feature type="region of interest" description="Disordered" evidence="6">
    <location>
        <begin position="753"/>
        <end position="780"/>
    </location>
</feature>
<feature type="domain" description="GAIN-B" evidence="8">
    <location>
        <begin position="467"/>
        <end position="631"/>
    </location>
</feature>
<feature type="domain" description="G-protein coupled receptors family 2 profile 1" evidence="9">
    <location>
        <begin position="253"/>
        <end position="334"/>
    </location>
</feature>
<evidence type="ECO:0000313" key="11">
    <source>
        <dbReference type="Proteomes" id="UP000440578"/>
    </source>
</evidence>
<dbReference type="InterPro" id="IPR000203">
    <property type="entry name" value="GPS"/>
</dbReference>
<dbReference type="Pfam" id="PF01825">
    <property type="entry name" value="GPS"/>
    <property type="match status" value="1"/>
</dbReference>
<dbReference type="PANTHER" id="PTHR12011:SF347">
    <property type="entry name" value="FI21270P1-RELATED"/>
    <property type="match status" value="1"/>
</dbReference>
<keyword evidence="4 7" id="KW-0472">Membrane</keyword>
<dbReference type="Pfam" id="PF02793">
    <property type="entry name" value="HRM"/>
    <property type="match status" value="1"/>
</dbReference>
<keyword evidence="5" id="KW-1015">Disulfide bond</keyword>
<keyword evidence="3 7" id="KW-1133">Transmembrane helix</keyword>
<feature type="transmembrane region" description="Helical" evidence="7">
    <location>
        <begin position="722"/>
        <end position="739"/>
    </location>
</feature>
<evidence type="ECO:0000259" key="9">
    <source>
        <dbReference type="PROSITE" id="PS50227"/>
    </source>
</evidence>
<evidence type="ECO:0000256" key="3">
    <source>
        <dbReference type="ARBA" id="ARBA00022989"/>
    </source>
</evidence>
<dbReference type="PANTHER" id="PTHR12011">
    <property type="entry name" value="ADHESION G-PROTEIN COUPLED RECEPTOR"/>
    <property type="match status" value="1"/>
</dbReference>
<feature type="compositionally biased region" description="Basic and acidic residues" evidence="6">
    <location>
        <begin position="767"/>
        <end position="780"/>
    </location>
</feature>
<evidence type="ECO:0000256" key="7">
    <source>
        <dbReference type="SAM" id="Phobius"/>
    </source>
</evidence>
<name>A0A6A4W8K0_AMPAM</name>
<evidence type="ECO:0000256" key="1">
    <source>
        <dbReference type="ARBA" id="ARBA00004370"/>
    </source>
</evidence>
<reference evidence="10 11" key="1">
    <citation type="submission" date="2019-07" db="EMBL/GenBank/DDBJ databases">
        <title>Draft genome assembly of a fouling barnacle, Amphibalanus amphitrite (Darwin, 1854): The first reference genome for Thecostraca.</title>
        <authorList>
            <person name="Kim W."/>
        </authorList>
    </citation>
    <scope>NUCLEOTIDE SEQUENCE [LARGE SCALE GENOMIC DNA]</scope>
    <source>
        <strain evidence="10">SNU_AA5</strain>
        <tissue evidence="10">Soma without cirri and trophi</tissue>
    </source>
</reference>
<dbReference type="SUPFAM" id="SSF111418">
    <property type="entry name" value="Hormone receptor domain"/>
    <property type="match status" value="1"/>
</dbReference>
<organism evidence="10 11">
    <name type="scientific">Amphibalanus amphitrite</name>
    <name type="common">Striped barnacle</name>
    <name type="synonym">Balanus amphitrite</name>
    <dbReference type="NCBI Taxonomy" id="1232801"/>
    <lineage>
        <taxon>Eukaryota</taxon>
        <taxon>Metazoa</taxon>
        <taxon>Ecdysozoa</taxon>
        <taxon>Arthropoda</taxon>
        <taxon>Crustacea</taxon>
        <taxon>Multicrustacea</taxon>
        <taxon>Cirripedia</taxon>
        <taxon>Thoracica</taxon>
        <taxon>Thoracicalcarea</taxon>
        <taxon>Balanomorpha</taxon>
        <taxon>Balanoidea</taxon>
        <taxon>Balanidae</taxon>
        <taxon>Amphibalaninae</taxon>
        <taxon>Amphibalanus</taxon>
    </lineage>
</organism>
<dbReference type="InterPro" id="IPR001879">
    <property type="entry name" value="GPCR_2_extracellular_dom"/>
</dbReference>
<evidence type="ECO:0000256" key="2">
    <source>
        <dbReference type="ARBA" id="ARBA00022692"/>
    </source>
</evidence>
<evidence type="ECO:0000259" key="8">
    <source>
        <dbReference type="PROSITE" id="PS50221"/>
    </source>
</evidence>
<dbReference type="OrthoDB" id="1100386at2759"/>
<dbReference type="InterPro" id="IPR057244">
    <property type="entry name" value="GAIN_B"/>
</dbReference>
<dbReference type="Pfam" id="PF16489">
    <property type="entry name" value="GAIN"/>
    <property type="match status" value="1"/>
</dbReference>
<dbReference type="GO" id="GO:0004930">
    <property type="term" value="F:G protein-coupled receptor activity"/>
    <property type="evidence" value="ECO:0007669"/>
    <property type="project" value="InterPro"/>
</dbReference>
<feature type="compositionally biased region" description="Basic and acidic residues" evidence="6">
    <location>
        <begin position="818"/>
        <end position="828"/>
    </location>
</feature>
<comment type="caution">
    <text evidence="10">The sequence shown here is derived from an EMBL/GenBank/DDBJ whole genome shotgun (WGS) entry which is preliminary data.</text>
</comment>
<comment type="subcellular location">
    <subcellularLocation>
        <location evidence="1">Membrane</location>
    </subcellularLocation>
</comment>
<accession>A0A6A4W8K0</accession>
<feature type="region of interest" description="Disordered" evidence="6">
    <location>
        <begin position="806"/>
        <end position="839"/>
    </location>
</feature>
<dbReference type="PROSITE" id="PS50221">
    <property type="entry name" value="GAIN_B"/>
    <property type="match status" value="1"/>
</dbReference>
<proteinExistence type="predicted"/>
<dbReference type="InterPro" id="IPR032471">
    <property type="entry name" value="AGRL2-4_GAIN_subdom_A"/>
</dbReference>
<evidence type="ECO:0000256" key="4">
    <source>
        <dbReference type="ARBA" id="ARBA00023136"/>
    </source>
</evidence>
<dbReference type="SMART" id="SM00303">
    <property type="entry name" value="GPS"/>
    <property type="match status" value="1"/>
</dbReference>
<gene>
    <name evidence="10" type="primary">ADGRL3_3</name>
    <name evidence="10" type="ORF">FJT64_024006</name>
</gene>
<dbReference type="SMART" id="SM00008">
    <property type="entry name" value="HormR"/>
    <property type="match status" value="1"/>
</dbReference>
<dbReference type="InterPro" id="IPR036445">
    <property type="entry name" value="GPCR_2_extracell_dom_sf"/>
</dbReference>
<dbReference type="PROSITE" id="PS50227">
    <property type="entry name" value="G_PROTEIN_RECEP_F2_3"/>
    <property type="match status" value="1"/>
</dbReference>
<dbReference type="InterPro" id="IPR046338">
    <property type="entry name" value="GAIN_dom_sf"/>
</dbReference>
<dbReference type="Gene3D" id="1.20.1070.10">
    <property type="entry name" value="Rhodopsin 7-helix transmembrane proteins"/>
    <property type="match status" value="1"/>
</dbReference>
<dbReference type="GO" id="GO:0005886">
    <property type="term" value="C:plasma membrane"/>
    <property type="evidence" value="ECO:0007669"/>
    <property type="project" value="TreeGrafter"/>
</dbReference>
<feature type="transmembrane region" description="Helical" evidence="7">
    <location>
        <begin position="640"/>
        <end position="669"/>
    </location>
</feature>
<dbReference type="Gene3D" id="2.60.220.50">
    <property type="match status" value="1"/>
</dbReference>
<dbReference type="AlphaFoldDB" id="A0A6A4W8K0"/>
<evidence type="ECO:0000256" key="5">
    <source>
        <dbReference type="ARBA" id="ARBA00023157"/>
    </source>
</evidence>
<dbReference type="Gene3D" id="4.10.1240.10">
    <property type="entry name" value="GPCR, family 2, extracellular hormone receptor domain"/>
    <property type="match status" value="1"/>
</dbReference>
<dbReference type="EMBL" id="VIIS01000872">
    <property type="protein sequence ID" value="KAF0304087.1"/>
    <property type="molecule type" value="Genomic_DNA"/>
</dbReference>